<evidence type="ECO:0000256" key="3">
    <source>
        <dbReference type="PROSITE-ProRule" id="PRU00169"/>
    </source>
</evidence>
<dbReference type="SUPFAM" id="SSF46894">
    <property type="entry name" value="C-terminal effector domain of the bipartite response regulators"/>
    <property type="match status" value="1"/>
</dbReference>
<evidence type="ECO:0000256" key="1">
    <source>
        <dbReference type="ARBA" id="ARBA00022553"/>
    </source>
</evidence>
<name>A0ABS3VPV8_MICEH</name>
<evidence type="ECO:0000259" key="4">
    <source>
        <dbReference type="PROSITE" id="PS50043"/>
    </source>
</evidence>
<dbReference type="PRINTS" id="PR00038">
    <property type="entry name" value="HTHLUXR"/>
</dbReference>
<dbReference type="InterPro" id="IPR058245">
    <property type="entry name" value="NreC/VraR/RcsB-like_REC"/>
</dbReference>
<dbReference type="Pfam" id="PF00196">
    <property type="entry name" value="GerE"/>
    <property type="match status" value="1"/>
</dbReference>
<dbReference type="EMBL" id="WVUH01000065">
    <property type="protein sequence ID" value="MBO4206404.1"/>
    <property type="molecule type" value="Genomic_DNA"/>
</dbReference>
<dbReference type="PROSITE" id="PS00622">
    <property type="entry name" value="HTH_LUXR_1"/>
    <property type="match status" value="1"/>
</dbReference>
<organism evidence="6 7">
    <name type="scientific">Micromonospora echinofusca</name>
    <dbReference type="NCBI Taxonomy" id="47858"/>
    <lineage>
        <taxon>Bacteria</taxon>
        <taxon>Bacillati</taxon>
        <taxon>Actinomycetota</taxon>
        <taxon>Actinomycetes</taxon>
        <taxon>Micromonosporales</taxon>
        <taxon>Micromonosporaceae</taxon>
        <taxon>Micromonospora</taxon>
    </lineage>
</organism>
<keyword evidence="2" id="KW-0238">DNA-binding</keyword>
<keyword evidence="7" id="KW-1185">Reference proteome</keyword>
<dbReference type="SMART" id="SM00421">
    <property type="entry name" value="HTH_LUXR"/>
    <property type="match status" value="1"/>
</dbReference>
<dbReference type="RefSeq" id="WP_208813302.1">
    <property type="nucleotide sequence ID" value="NZ_WVUH01000065.1"/>
</dbReference>
<dbReference type="PROSITE" id="PS50043">
    <property type="entry name" value="HTH_LUXR_2"/>
    <property type="match status" value="1"/>
</dbReference>
<comment type="caution">
    <text evidence="6">The sequence shown here is derived from an EMBL/GenBank/DDBJ whole genome shotgun (WGS) entry which is preliminary data.</text>
</comment>
<dbReference type="InterPro" id="IPR000792">
    <property type="entry name" value="Tscrpt_reg_LuxR_C"/>
</dbReference>
<dbReference type="Gene3D" id="3.40.50.2300">
    <property type="match status" value="1"/>
</dbReference>
<dbReference type="Pfam" id="PF00072">
    <property type="entry name" value="Response_reg"/>
    <property type="match status" value="1"/>
</dbReference>
<evidence type="ECO:0000313" key="6">
    <source>
        <dbReference type="EMBL" id="MBO4206404.1"/>
    </source>
</evidence>
<feature type="domain" description="Response regulatory" evidence="5">
    <location>
        <begin position="6"/>
        <end position="122"/>
    </location>
</feature>
<gene>
    <name evidence="6" type="ORF">GSF22_10350</name>
</gene>
<dbReference type="InterPro" id="IPR039420">
    <property type="entry name" value="WalR-like"/>
</dbReference>
<keyword evidence="1 3" id="KW-0597">Phosphoprotein</keyword>
<proteinExistence type="predicted"/>
<feature type="modified residue" description="4-aspartylphosphate" evidence="3">
    <location>
        <position position="57"/>
    </location>
</feature>
<feature type="domain" description="HTH luxR-type" evidence="4">
    <location>
        <begin position="147"/>
        <end position="212"/>
    </location>
</feature>
<dbReference type="InterPro" id="IPR011006">
    <property type="entry name" value="CheY-like_superfamily"/>
</dbReference>
<dbReference type="CDD" id="cd06170">
    <property type="entry name" value="LuxR_C_like"/>
    <property type="match status" value="1"/>
</dbReference>
<sequence length="215" mass="22606">MTEPIRVVVVDDHPVFRLGMTALLSTLDGVRCVGEAADVDTALAVVEAELPDVVLMDLHFAERSGIEATAIIARRTPQVGVLVITMLDDDESLFAALRAGARGYLLKGASPAEVERSIRSIANGEMILGSAVAAQATALLSGARTTPANPFPQLTDREREVLALVARGLENAAIAHRLGLSPKTVRNNLSNILVKLQVSSRGQAIARARDAGLGG</sequence>
<dbReference type="InterPro" id="IPR001789">
    <property type="entry name" value="Sig_transdc_resp-reg_receiver"/>
</dbReference>
<dbReference type="SMART" id="SM00448">
    <property type="entry name" value="REC"/>
    <property type="match status" value="1"/>
</dbReference>
<dbReference type="InterPro" id="IPR016032">
    <property type="entry name" value="Sig_transdc_resp-reg_C-effctor"/>
</dbReference>
<accession>A0ABS3VPV8</accession>
<reference evidence="6 7" key="1">
    <citation type="submission" date="2019-12" db="EMBL/GenBank/DDBJ databases">
        <title>Whole genome sequencing of endophytic Actinobacterium Micromonospora sp. MPMI6T.</title>
        <authorList>
            <person name="Evv R."/>
            <person name="Podile A.R."/>
        </authorList>
    </citation>
    <scope>NUCLEOTIDE SEQUENCE [LARGE SCALE GENOMIC DNA]</scope>
    <source>
        <strain evidence="6 7">MPMI6</strain>
    </source>
</reference>
<dbReference type="CDD" id="cd17535">
    <property type="entry name" value="REC_NarL-like"/>
    <property type="match status" value="1"/>
</dbReference>
<evidence type="ECO:0000259" key="5">
    <source>
        <dbReference type="PROSITE" id="PS50110"/>
    </source>
</evidence>
<dbReference type="PROSITE" id="PS50110">
    <property type="entry name" value="RESPONSE_REGULATORY"/>
    <property type="match status" value="1"/>
</dbReference>
<evidence type="ECO:0000313" key="7">
    <source>
        <dbReference type="Proteomes" id="UP000823521"/>
    </source>
</evidence>
<evidence type="ECO:0000256" key="2">
    <source>
        <dbReference type="ARBA" id="ARBA00023125"/>
    </source>
</evidence>
<dbReference type="Proteomes" id="UP000823521">
    <property type="component" value="Unassembled WGS sequence"/>
</dbReference>
<protein>
    <submittedName>
        <fullName evidence="6">Response regulator</fullName>
    </submittedName>
</protein>
<dbReference type="SUPFAM" id="SSF52172">
    <property type="entry name" value="CheY-like"/>
    <property type="match status" value="1"/>
</dbReference>
<dbReference type="PANTHER" id="PTHR43214">
    <property type="entry name" value="TWO-COMPONENT RESPONSE REGULATOR"/>
    <property type="match status" value="1"/>
</dbReference>